<dbReference type="GO" id="GO:0000226">
    <property type="term" value="P:microtubule cytoskeleton organization"/>
    <property type="evidence" value="ECO:0007669"/>
    <property type="project" value="TreeGrafter"/>
</dbReference>
<keyword evidence="4 10" id="KW-0547">Nucleotide-binding</keyword>
<keyword evidence="2" id="KW-0723">Serine/threonine-protein kinase</keyword>
<evidence type="ECO:0000256" key="4">
    <source>
        <dbReference type="ARBA" id="ARBA00022741"/>
    </source>
</evidence>
<dbReference type="GO" id="GO:0005737">
    <property type="term" value="C:cytoplasm"/>
    <property type="evidence" value="ECO:0007669"/>
    <property type="project" value="TreeGrafter"/>
</dbReference>
<dbReference type="SMART" id="SM00220">
    <property type="entry name" value="S_TKc"/>
    <property type="match status" value="1"/>
</dbReference>
<name>A0A914V613_9BILA</name>
<dbReference type="PROSITE" id="PS50011">
    <property type="entry name" value="PROTEIN_KINASE_DOM"/>
    <property type="match status" value="1"/>
</dbReference>
<feature type="region of interest" description="Disordered" evidence="11">
    <location>
        <begin position="469"/>
        <end position="502"/>
    </location>
</feature>
<accession>A0A914V613</accession>
<evidence type="ECO:0000259" key="12">
    <source>
        <dbReference type="PROSITE" id="PS50011"/>
    </source>
</evidence>
<dbReference type="PROSITE" id="PS00108">
    <property type="entry name" value="PROTEIN_KINASE_ST"/>
    <property type="match status" value="1"/>
</dbReference>
<keyword evidence="13" id="KW-1185">Reference proteome</keyword>
<feature type="compositionally biased region" description="Low complexity" evidence="11">
    <location>
        <begin position="469"/>
        <end position="486"/>
    </location>
</feature>
<proteinExistence type="inferred from homology"/>
<evidence type="ECO:0000256" key="5">
    <source>
        <dbReference type="ARBA" id="ARBA00022777"/>
    </source>
</evidence>
<dbReference type="InterPro" id="IPR008271">
    <property type="entry name" value="Ser/Thr_kinase_AS"/>
</dbReference>
<keyword evidence="3" id="KW-0808">Transferase</keyword>
<dbReference type="Pfam" id="PF00069">
    <property type="entry name" value="Pkinase"/>
    <property type="match status" value="1"/>
</dbReference>
<dbReference type="WBParaSite" id="PSAMB.scaffold1576size29842.g13996.t2">
    <property type="protein sequence ID" value="PSAMB.scaffold1576size29842.g13996.t2"/>
    <property type="gene ID" value="PSAMB.scaffold1576size29842.g13996"/>
</dbReference>
<reference evidence="14" key="1">
    <citation type="submission" date="2022-11" db="UniProtKB">
        <authorList>
            <consortium name="WormBaseParasite"/>
        </authorList>
    </citation>
    <scope>IDENTIFICATION</scope>
</reference>
<evidence type="ECO:0000256" key="1">
    <source>
        <dbReference type="ARBA" id="ARBA00012513"/>
    </source>
</evidence>
<evidence type="ECO:0000256" key="9">
    <source>
        <dbReference type="ARBA" id="ARBA00048679"/>
    </source>
</evidence>
<dbReference type="GO" id="GO:0050321">
    <property type="term" value="F:tau-protein kinase activity"/>
    <property type="evidence" value="ECO:0007669"/>
    <property type="project" value="TreeGrafter"/>
</dbReference>
<protein>
    <recommendedName>
        <fullName evidence="1">non-specific serine/threonine protein kinase</fullName>
        <ecNumber evidence="1">2.7.11.1</ecNumber>
    </recommendedName>
</protein>
<dbReference type="Gene3D" id="1.10.510.10">
    <property type="entry name" value="Transferase(Phosphotransferase) domain 1"/>
    <property type="match status" value="1"/>
</dbReference>
<dbReference type="Proteomes" id="UP000887566">
    <property type="component" value="Unplaced"/>
</dbReference>
<evidence type="ECO:0000256" key="6">
    <source>
        <dbReference type="ARBA" id="ARBA00022840"/>
    </source>
</evidence>
<dbReference type="SUPFAM" id="SSF56112">
    <property type="entry name" value="Protein kinase-like (PK-like)"/>
    <property type="match status" value="1"/>
</dbReference>
<evidence type="ECO:0000256" key="10">
    <source>
        <dbReference type="PROSITE-ProRule" id="PRU10141"/>
    </source>
</evidence>
<feature type="binding site" evidence="10">
    <location>
        <position position="78"/>
    </location>
    <ligand>
        <name>ATP</name>
        <dbReference type="ChEBI" id="CHEBI:30616"/>
    </ligand>
</feature>
<evidence type="ECO:0000256" key="8">
    <source>
        <dbReference type="ARBA" id="ARBA00047899"/>
    </source>
</evidence>
<keyword evidence="6 10" id="KW-0067">ATP-binding</keyword>
<dbReference type="EC" id="2.7.11.1" evidence="1"/>
<dbReference type="AlphaFoldDB" id="A0A914V613"/>
<organism evidence="13 14">
    <name type="scientific">Plectus sambesii</name>
    <dbReference type="NCBI Taxonomy" id="2011161"/>
    <lineage>
        <taxon>Eukaryota</taxon>
        <taxon>Metazoa</taxon>
        <taxon>Ecdysozoa</taxon>
        <taxon>Nematoda</taxon>
        <taxon>Chromadorea</taxon>
        <taxon>Plectida</taxon>
        <taxon>Plectina</taxon>
        <taxon>Plectoidea</taxon>
        <taxon>Plectidae</taxon>
        <taxon>Plectus</taxon>
    </lineage>
</organism>
<comment type="catalytic activity">
    <reaction evidence="8">
        <text>L-threonyl-[protein] + ATP = O-phospho-L-threonyl-[protein] + ADP + H(+)</text>
        <dbReference type="Rhea" id="RHEA:46608"/>
        <dbReference type="Rhea" id="RHEA-COMP:11060"/>
        <dbReference type="Rhea" id="RHEA-COMP:11605"/>
        <dbReference type="ChEBI" id="CHEBI:15378"/>
        <dbReference type="ChEBI" id="CHEBI:30013"/>
        <dbReference type="ChEBI" id="CHEBI:30616"/>
        <dbReference type="ChEBI" id="CHEBI:61977"/>
        <dbReference type="ChEBI" id="CHEBI:456216"/>
        <dbReference type="EC" id="2.7.11.1"/>
    </reaction>
</comment>
<evidence type="ECO:0000313" key="14">
    <source>
        <dbReference type="WBParaSite" id="PSAMB.scaffold1576size29842.g13996.t2"/>
    </source>
</evidence>
<evidence type="ECO:0000313" key="13">
    <source>
        <dbReference type="Proteomes" id="UP000887566"/>
    </source>
</evidence>
<comment type="similarity">
    <text evidence="7">Belongs to the protein kinase superfamily. CAMK Ser/Thr protein kinase family. Smok subfamily.</text>
</comment>
<feature type="region of interest" description="Disordered" evidence="11">
    <location>
        <begin position="425"/>
        <end position="446"/>
    </location>
</feature>
<dbReference type="InterPro" id="IPR017441">
    <property type="entry name" value="Protein_kinase_ATP_BS"/>
</dbReference>
<dbReference type="PANTHER" id="PTHR24346">
    <property type="entry name" value="MAP/MICROTUBULE AFFINITY-REGULATING KINASE"/>
    <property type="match status" value="1"/>
</dbReference>
<evidence type="ECO:0000256" key="7">
    <source>
        <dbReference type="ARBA" id="ARBA00038181"/>
    </source>
</evidence>
<dbReference type="InterPro" id="IPR011009">
    <property type="entry name" value="Kinase-like_dom_sf"/>
</dbReference>
<feature type="region of interest" description="Disordered" evidence="11">
    <location>
        <begin position="383"/>
        <end position="402"/>
    </location>
</feature>
<dbReference type="InterPro" id="IPR000719">
    <property type="entry name" value="Prot_kinase_dom"/>
</dbReference>
<evidence type="ECO:0000256" key="2">
    <source>
        <dbReference type="ARBA" id="ARBA00022527"/>
    </source>
</evidence>
<keyword evidence="5" id="KW-0418">Kinase</keyword>
<sequence>MASLGGDSATSTEDGRMRYRLEKVGYYSIGKTIGRGNFADVKLARHEISNIGKTIGRGNFADVKLARHEISKCKVAIKIVDRTKVDTDNLAKIDREIRILKSLQHPHIIKLFQILKSDRYLYIVTEYAGGGELFELLVEKGKMSEIEGRRLFQQATSAVAYCHSMGVVHRDLKAENLLLDRHDNVKLIDFGFSNFQSPNQLLATWCGSPPYAAPELFIGREYDGTKADIWSLGVVLYILVSGGFPFPGSSMDKLKRAVLSGQVKIPYWVSVECADLIRKMLVVNPAKRYSVQQVVQHRWFTANMTNKVETLIEESLNPPTPTDVQPVAPLNGTVMLFLQQHTGWSDDRVTQAIIEKDFESSLYATYNMLCYKLARHYKDNHIATGHDTSRRGSRGSILSGKANVDIPDQAPVIPAHDLAKLNLSTSPELDSEDGDSSNSDAAEDLPRTSRISMRLLRAQYNSLAAAAATAGAQNSQHQQQQLQQQQSAPDRCARQPPLPPDALAYLQSTARPRGSLDAQAMAGAAMLRRQGHLPSSAGLDPAAALLAMPTYLMNDVPGVQPSPEMSQLPQVGLTPMWPYQPPVMSFYQTPS</sequence>
<dbReference type="PANTHER" id="PTHR24346:SF42">
    <property type="entry name" value="SERINE_THREONINE-PROTEIN KINASE SIK3"/>
    <property type="match status" value="1"/>
</dbReference>
<comment type="catalytic activity">
    <reaction evidence="9">
        <text>L-seryl-[protein] + ATP = O-phospho-L-seryl-[protein] + ADP + H(+)</text>
        <dbReference type="Rhea" id="RHEA:17989"/>
        <dbReference type="Rhea" id="RHEA-COMP:9863"/>
        <dbReference type="Rhea" id="RHEA-COMP:11604"/>
        <dbReference type="ChEBI" id="CHEBI:15378"/>
        <dbReference type="ChEBI" id="CHEBI:29999"/>
        <dbReference type="ChEBI" id="CHEBI:30616"/>
        <dbReference type="ChEBI" id="CHEBI:83421"/>
        <dbReference type="ChEBI" id="CHEBI:456216"/>
        <dbReference type="EC" id="2.7.11.1"/>
    </reaction>
</comment>
<dbReference type="PROSITE" id="PS00107">
    <property type="entry name" value="PROTEIN_KINASE_ATP"/>
    <property type="match status" value="1"/>
</dbReference>
<dbReference type="GO" id="GO:0005524">
    <property type="term" value="F:ATP binding"/>
    <property type="evidence" value="ECO:0007669"/>
    <property type="project" value="UniProtKB-UniRule"/>
</dbReference>
<evidence type="ECO:0000256" key="11">
    <source>
        <dbReference type="SAM" id="MobiDB-lite"/>
    </source>
</evidence>
<feature type="domain" description="Protein kinase" evidence="12">
    <location>
        <begin position="27"/>
        <end position="300"/>
    </location>
</feature>
<dbReference type="FunFam" id="1.10.510.10:FF:000002">
    <property type="entry name" value="Non-specific serine/threonine protein kinase"/>
    <property type="match status" value="1"/>
</dbReference>
<dbReference type="GO" id="GO:0035556">
    <property type="term" value="P:intracellular signal transduction"/>
    <property type="evidence" value="ECO:0007669"/>
    <property type="project" value="TreeGrafter"/>
</dbReference>
<evidence type="ECO:0000256" key="3">
    <source>
        <dbReference type="ARBA" id="ARBA00022679"/>
    </source>
</evidence>
<dbReference type="FunFam" id="3.30.200.20:FF:000003">
    <property type="entry name" value="Non-specific serine/threonine protein kinase"/>
    <property type="match status" value="1"/>
</dbReference>